<dbReference type="EMBL" id="KN847900">
    <property type="protein sequence ID" value="KIR41395.1"/>
    <property type="molecule type" value="Genomic_DNA"/>
</dbReference>
<protein>
    <submittedName>
        <fullName evidence="2">Unplaced genomic scaffold supercont1.5, whole genome shotgun sequence</fullName>
    </submittedName>
</protein>
<sequence>MATDFGTIQLSPKDAIFHQRLRKEACPPHNDESGNVKTLQKKKSFFGSATLKKKVKRLASQIMKGKPASPTAVPTPLTELHPPPSAPQRKSQRMARPPLHKAGHTLQDSLPGGNKSTAHQIFPPKKPRKTASWPPPKNPQISSNRLPLTKQSNNLHYRPSSVYINDLRNAIKMDTGHMLNVPFFRAAPTTRPNSYCTLQRQLARLQLCDEALTTRVQRHSQEKICADKNETNKATGTKKPSLLK</sequence>
<dbReference type="Proteomes" id="UP000053392">
    <property type="component" value="Unassembled WGS sequence"/>
</dbReference>
<accession>A0A0D0V997</accession>
<evidence type="ECO:0000313" key="2">
    <source>
        <dbReference type="EMBL" id="KIR41395.1"/>
    </source>
</evidence>
<feature type="compositionally biased region" description="Polar residues" evidence="1">
    <location>
        <begin position="139"/>
        <end position="152"/>
    </location>
</feature>
<dbReference type="AlphaFoldDB" id="A0A0D0V997"/>
<proteinExistence type="predicted"/>
<dbReference type="HOGENOM" id="CLU_1137947_0_0_1"/>
<feature type="region of interest" description="Disordered" evidence="1">
    <location>
        <begin position="60"/>
        <end position="152"/>
    </location>
</feature>
<gene>
    <name evidence="2" type="ORF">I313_02522</name>
</gene>
<feature type="compositionally biased region" description="Basic residues" evidence="1">
    <location>
        <begin position="90"/>
        <end position="103"/>
    </location>
</feature>
<organism evidence="2 3">
    <name type="scientific">Cryptococcus deuterogattii Ram5</name>
    <dbReference type="NCBI Taxonomy" id="1296110"/>
    <lineage>
        <taxon>Eukaryota</taxon>
        <taxon>Fungi</taxon>
        <taxon>Dikarya</taxon>
        <taxon>Basidiomycota</taxon>
        <taxon>Agaricomycotina</taxon>
        <taxon>Tremellomycetes</taxon>
        <taxon>Tremellales</taxon>
        <taxon>Cryptococcaceae</taxon>
        <taxon>Cryptococcus</taxon>
        <taxon>Cryptococcus gattii species complex</taxon>
    </lineage>
</organism>
<dbReference type="OrthoDB" id="2571408at2759"/>
<name>A0A0D0V997_9TREE</name>
<keyword evidence="3" id="KW-1185">Reference proteome</keyword>
<evidence type="ECO:0000313" key="3">
    <source>
        <dbReference type="Proteomes" id="UP000053392"/>
    </source>
</evidence>
<reference evidence="2 3" key="1">
    <citation type="submission" date="2015-01" db="EMBL/GenBank/DDBJ databases">
        <title>The Genome Sequence of Cryptococcus gattii Ram5.</title>
        <authorList>
            <consortium name="The Broad Institute Genomics Platform"/>
            <person name="Cuomo C."/>
            <person name="Litvintseva A."/>
            <person name="Chen Y."/>
            <person name="Heitman J."/>
            <person name="Sun S."/>
            <person name="Springer D."/>
            <person name="Dromer F."/>
            <person name="Young S."/>
            <person name="Zeng Q."/>
            <person name="Gargeya S."/>
            <person name="Abouelleil A."/>
            <person name="Alvarado L."/>
            <person name="Chapman S.B."/>
            <person name="Gainer-Dewar J."/>
            <person name="Goldberg J."/>
            <person name="Griggs A."/>
            <person name="Gujja S."/>
            <person name="Hansen M."/>
            <person name="Howarth C."/>
            <person name="Imamovic A."/>
            <person name="Larimer J."/>
            <person name="Murphy C."/>
            <person name="Naylor J."/>
            <person name="Pearson M."/>
            <person name="Priest M."/>
            <person name="Roberts A."/>
            <person name="Saif S."/>
            <person name="Shea T."/>
            <person name="Sykes S."/>
            <person name="Wortman J."/>
            <person name="Nusbaum C."/>
            <person name="Birren B."/>
        </authorList>
    </citation>
    <scope>NUCLEOTIDE SEQUENCE [LARGE SCALE GENOMIC DNA]</scope>
    <source>
        <strain evidence="2 3">Ram5</strain>
    </source>
</reference>
<evidence type="ECO:0000256" key="1">
    <source>
        <dbReference type="SAM" id="MobiDB-lite"/>
    </source>
</evidence>